<gene>
    <name evidence="1" type="ORF">SAMN04489720_0589</name>
</gene>
<dbReference type="Proteomes" id="UP000198822">
    <property type="component" value="Chromosome I"/>
</dbReference>
<keyword evidence="2" id="KW-1185">Reference proteome</keyword>
<dbReference type="OrthoDB" id="5191158at2"/>
<evidence type="ECO:0000313" key="1">
    <source>
        <dbReference type="EMBL" id="SDH26243.1"/>
    </source>
</evidence>
<proteinExistence type="predicted"/>
<dbReference type="STRING" id="399736.SAMN04489720_0589"/>
<evidence type="ECO:0008006" key="3">
    <source>
        <dbReference type="Google" id="ProtNLM"/>
    </source>
</evidence>
<evidence type="ECO:0000313" key="2">
    <source>
        <dbReference type="Proteomes" id="UP000198822"/>
    </source>
</evidence>
<dbReference type="RefSeq" id="WP_092502291.1">
    <property type="nucleotide sequence ID" value="NZ_LT629695.1"/>
</dbReference>
<organism evidence="1 2">
    <name type="scientific">Agrococcus jejuensis</name>
    <dbReference type="NCBI Taxonomy" id="399736"/>
    <lineage>
        <taxon>Bacteria</taxon>
        <taxon>Bacillati</taxon>
        <taxon>Actinomycetota</taxon>
        <taxon>Actinomycetes</taxon>
        <taxon>Micrococcales</taxon>
        <taxon>Microbacteriaceae</taxon>
        <taxon>Agrococcus</taxon>
    </lineage>
</organism>
<reference evidence="2" key="1">
    <citation type="submission" date="2016-10" db="EMBL/GenBank/DDBJ databases">
        <authorList>
            <person name="Varghese N."/>
            <person name="Submissions S."/>
        </authorList>
    </citation>
    <scope>NUCLEOTIDE SEQUENCE [LARGE SCALE GENOMIC DNA]</scope>
    <source>
        <strain evidence="2">DSM 22002</strain>
    </source>
</reference>
<dbReference type="EMBL" id="LT629695">
    <property type="protein sequence ID" value="SDH26243.1"/>
    <property type="molecule type" value="Genomic_DNA"/>
</dbReference>
<name>A0A1G8AZN5_9MICO</name>
<accession>A0A1G8AZN5</accession>
<protein>
    <recommendedName>
        <fullName evidence="3">Fe-S oxidoreductase</fullName>
    </recommendedName>
</protein>
<dbReference type="AlphaFoldDB" id="A0A1G8AZN5"/>
<sequence>MGLRSIGHATGRAAHTALQPVQRALFSRPVAVPGYHLATQAALAWGRLLGGEVRREGELHVVSGLPTWAFGRGGTTVGATFLTHANVSADVLAHEEVHRQQWLRYGLAFIPMYYAAGIDALTNRYEIEAGLELGGYLPKQRAPRPRRKPTAS</sequence>